<keyword evidence="1" id="KW-1133">Transmembrane helix</keyword>
<evidence type="ECO:0000313" key="3">
    <source>
        <dbReference type="Proteomes" id="UP000244855"/>
    </source>
</evidence>
<evidence type="ECO:0000256" key="1">
    <source>
        <dbReference type="SAM" id="Phobius"/>
    </source>
</evidence>
<keyword evidence="1" id="KW-0472">Membrane</keyword>
<dbReference type="OrthoDB" id="3540210at2759"/>
<proteinExistence type="predicted"/>
<dbReference type="Proteomes" id="UP000244855">
    <property type="component" value="Unassembled WGS sequence"/>
</dbReference>
<feature type="transmembrane region" description="Helical" evidence="1">
    <location>
        <begin position="566"/>
        <end position="591"/>
    </location>
</feature>
<keyword evidence="1" id="KW-0812">Transmembrane</keyword>
<dbReference type="AlphaFoldDB" id="A0A2V1DI06"/>
<accession>A0A2V1DI06</accession>
<name>A0A2V1DI06_9PLEO</name>
<dbReference type="EMBL" id="KZ805430">
    <property type="protein sequence ID" value="PVH97708.1"/>
    <property type="molecule type" value="Genomic_DNA"/>
</dbReference>
<sequence>MAINHVTDPINDYVYRGIWINKNRGNTILGATLTLDRETGGILIAFLATYIVAAGKAFWNISRFLLHYYLSSAMQQDAIYHQQQAILRNTQNSFDALWISIKASAAWRKRTRRSFGRFSLAATVAFVAWTGFSVASLLSPRLTSNNANEVQLSSKACLNNTEAERNAFNRTSIVSDRSQAFLEHATYALRCYRDELAVNTTMCQNHPTPKLPYNMDSNANCPFSREICKSASGNIILDTGLLDSNAHLGINTNPKFQFRCKRHCAPLVTRGYSEIHTDPDSHAFRTARYFYGYSNSSSNGGTNNSYMFEIPLMPRNLINISDKSRRLALTYMNTGYKIRAAFTYPGDRTTFTPIQALDQSDGRLSILFMDAPETYHLNKVEDPWIYATKELNFTPSAPNPEKNASLFISDDVPQAIGCTTQVYVCNPQLFENQRCLSIFSVIDDNEVSEIWPKTEDRMAVLGAAGAPLGFFSMALEPELFYSTPGVPSTLAGLTLFGAVQADYLPADQWQKEMEYHFQVTLASIQNSMIDVMTGKAPWTPLGSESCKNEDNCRKICGYQRVKSTGFYSFSVLAIVIILVFGGILMLLAAFLDQILATLSHRYSRFVYPLLEWRSNSILQLQRSVHENLGLGTWSHASDDVPVTKQGETLGIIDTSDRKHPRLVNPASCTSDSNSEIGFETESDENIIMTSVTNRMYTPL</sequence>
<gene>
    <name evidence="2" type="ORF">DM02DRAFT_673935</name>
</gene>
<reference evidence="2 3" key="1">
    <citation type="journal article" date="2018" name="Sci. Rep.">
        <title>Comparative genomics provides insights into the lifestyle and reveals functional heterogeneity of dark septate endophytic fungi.</title>
        <authorList>
            <person name="Knapp D.G."/>
            <person name="Nemeth J.B."/>
            <person name="Barry K."/>
            <person name="Hainaut M."/>
            <person name="Henrissat B."/>
            <person name="Johnson J."/>
            <person name="Kuo A."/>
            <person name="Lim J.H.P."/>
            <person name="Lipzen A."/>
            <person name="Nolan M."/>
            <person name="Ohm R.A."/>
            <person name="Tamas L."/>
            <person name="Grigoriev I.V."/>
            <person name="Spatafora J.W."/>
            <person name="Nagy L.G."/>
            <person name="Kovacs G.M."/>
        </authorList>
    </citation>
    <scope>NUCLEOTIDE SEQUENCE [LARGE SCALE GENOMIC DNA]</scope>
    <source>
        <strain evidence="2 3">DSE2036</strain>
    </source>
</reference>
<protein>
    <submittedName>
        <fullName evidence="2">Uncharacterized protein</fullName>
    </submittedName>
</protein>
<evidence type="ECO:0000313" key="2">
    <source>
        <dbReference type="EMBL" id="PVH97708.1"/>
    </source>
</evidence>
<keyword evidence="3" id="KW-1185">Reference proteome</keyword>
<feature type="transmembrane region" description="Helical" evidence="1">
    <location>
        <begin position="118"/>
        <end position="138"/>
    </location>
</feature>
<feature type="transmembrane region" description="Helical" evidence="1">
    <location>
        <begin position="40"/>
        <end position="59"/>
    </location>
</feature>
<organism evidence="2 3">
    <name type="scientific">Periconia macrospinosa</name>
    <dbReference type="NCBI Taxonomy" id="97972"/>
    <lineage>
        <taxon>Eukaryota</taxon>
        <taxon>Fungi</taxon>
        <taxon>Dikarya</taxon>
        <taxon>Ascomycota</taxon>
        <taxon>Pezizomycotina</taxon>
        <taxon>Dothideomycetes</taxon>
        <taxon>Pleosporomycetidae</taxon>
        <taxon>Pleosporales</taxon>
        <taxon>Massarineae</taxon>
        <taxon>Periconiaceae</taxon>
        <taxon>Periconia</taxon>
    </lineage>
</organism>